<accession>A0ABP3B2T7</accession>
<proteinExistence type="predicted"/>
<comment type="caution">
    <text evidence="1">The sequence shown here is derived from an EMBL/GenBank/DDBJ whole genome shotgun (WGS) entry which is preliminary data.</text>
</comment>
<dbReference type="EMBL" id="ARZX01000030">
    <property type="protein sequence ID" value="EWH10950.1"/>
    <property type="molecule type" value="Genomic_DNA"/>
</dbReference>
<evidence type="ECO:0000313" key="1">
    <source>
        <dbReference type="EMBL" id="EWH10950.1"/>
    </source>
</evidence>
<organism evidence="1 2">
    <name type="scientific">Cellulophaga geojensis KL-A</name>
    <dbReference type="NCBI Taxonomy" id="1328323"/>
    <lineage>
        <taxon>Bacteria</taxon>
        <taxon>Pseudomonadati</taxon>
        <taxon>Bacteroidota</taxon>
        <taxon>Flavobacteriia</taxon>
        <taxon>Flavobacteriales</taxon>
        <taxon>Flavobacteriaceae</taxon>
        <taxon>Cellulophaga</taxon>
    </lineage>
</organism>
<protein>
    <submittedName>
        <fullName evidence="1">Uncharacterized protein</fullName>
    </submittedName>
</protein>
<reference evidence="1 2" key="1">
    <citation type="journal article" date="2014" name="Genome Announc.">
        <title>Draft Genome Sequence of the Carrageenan-Degrading Bacterium Cellulophaga sp. Strain KL-A, Isolated from Decaying Marine Algae.</title>
        <authorList>
            <person name="Shan D."/>
            <person name="Ying J."/>
            <person name="Li X."/>
            <person name="Gao Z."/>
            <person name="Wei G."/>
            <person name="Shao Z."/>
        </authorList>
    </citation>
    <scope>NUCLEOTIDE SEQUENCE [LARGE SCALE GENOMIC DNA]</scope>
    <source>
        <strain evidence="1 2">KL-A</strain>
    </source>
</reference>
<gene>
    <name evidence="1" type="ORF">KLA_16115</name>
</gene>
<evidence type="ECO:0000313" key="2">
    <source>
        <dbReference type="Proteomes" id="UP000019275"/>
    </source>
</evidence>
<sequence length="363" mass="42869">MLFVSISFIREQISLKKLENFKRLTSPLERVRSKNYEITSIKGTLPILYDSIKNQFYLKNEKGLTKLDNQGNVMFSDDLSSEKSYISTLDYNNFIPFVFTSQGVYDFSGKELIFMPFEEKLNIKNELSNSNFKSIFEENYISADLVVYGNEIEDETAQFRIYFRVDNKWILLLSQKGDYNQFKHPETYNKNANTTAQIDYSKFSSKFSNKRLIALKDSQRGLYSAKERDRNLNNYSTVVLKESKLDYKTTNKLKMVAIKNNSYYGLPDWMNHTFFKLAYFELNYKNEQMFFKGNTFKYREVSSEVTNKDFYLYELPKGMRNKTKVAFLDIRNYTGIAIDPRMKYLEPQIENTGIFIIKPINKN</sequence>
<dbReference type="Proteomes" id="UP000019275">
    <property type="component" value="Unassembled WGS sequence"/>
</dbReference>
<keyword evidence="2" id="KW-1185">Reference proteome</keyword>
<name>A0ABP3B2T7_9FLAO</name>